<dbReference type="PROSITE" id="PS51204">
    <property type="entry name" value="HSA"/>
    <property type="match status" value="1"/>
</dbReference>
<evidence type="ECO:0000256" key="8">
    <source>
        <dbReference type="ARBA" id="ARBA00022853"/>
    </source>
</evidence>
<evidence type="ECO:0000256" key="6">
    <source>
        <dbReference type="ARBA" id="ARBA00022806"/>
    </source>
</evidence>
<dbReference type="GO" id="GO:0010468">
    <property type="term" value="P:regulation of gene expression"/>
    <property type="evidence" value="ECO:0007669"/>
    <property type="project" value="UniProtKB-ARBA"/>
</dbReference>
<feature type="compositionally biased region" description="Basic and acidic residues" evidence="14">
    <location>
        <begin position="288"/>
        <end position="310"/>
    </location>
</feature>
<evidence type="ECO:0000256" key="10">
    <source>
        <dbReference type="ARBA" id="ARBA00023125"/>
    </source>
</evidence>
<dbReference type="HOGENOM" id="CLU_000315_9_2_1"/>
<dbReference type="InterPro" id="IPR001005">
    <property type="entry name" value="SANT/Myb"/>
</dbReference>
<dbReference type="EnsemblMetazoa" id="CapteT182091">
    <property type="protein sequence ID" value="CapteP182091"/>
    <property type="gene ID" value="CapteG182091"/>
</dbReference>
<dbReference type="GO" id="GO:0005524">
    <property type="term" value="F:ATP binding"/>
    <property type="evidence" value="ECO:0007669"/>
    <property type="project" value="UniProtKB-KW"/>
</dbReference>
<evidence type="ECO:0000256" key="12">
    <source>
        <dbReference type="ARBA" id="ARBA00023242"/>
    </source>
</evidence>
<evidence type="ECO:0000259" key="16">
    <source>
        <dbReference type="PROSITE" id="PS51192"/>
    </source>
</evidence>
<dbReference type="InterPro" id="IPR000330">
    <property type="entry name" value="SNF2_N"/>
</dbReference>
<evidence type="ECO:0000313" key="20">
    <source>
        <dbReference type="EnsemblMetazoa" id="CapteP182091"/>
    </source>
</evidence>
<dbReference type="GO" id="GO:0140096">
    <property type="term" value="F:catalytic activity, acting on a protein"/>
    <property type="evidence" value="ECO:0007669"/>
    <property type="project" value="UniProtKB-ARBA"/>
</dbReference>
<evidence type="ECO:0000256" key="9">
    <source>
        <dbReference type="ARBA" id="ARBA00023015"/>
    </source>
</evidence>
<dbReference type="InterPro" id="IPR049730">
    <property type="entry name" value="SNF2/RAD54-like_C"/>
</dbReference>
<feature type="region of interest" description="Disordered" evidence="14">
    <location>
        <begin position="368"/>
        <end position="403"/>
    </location>
</feature>
<dbReference type="SUPFAM" id="SSF52540">
    <property type="entry name" value="P-loop containing nucleoside triphosphate hydrolases"/>
    <property type="match status" value="2"/>
</dbReference>
<feature type="domain" description="Helicase C-terminal" evidence="17">
    <location>
        <begin position="1183"/>
        <end position="1333"/>
    </location>
</feature>
<feature type="domain" description="HSA" evidence="18">
    <location>
        <begin position="58"/>
        <end position="130"/>
    </location>
</feature>
<keyword evidence="13" id="KW-0175">Coiled coil</keyword>
<keyword evidence="9" id="KW-0805">Transcription regulation</keyword>
<evidence type="ECO:0000256" key="14">
    <source>
        <dbReference type="SAM" id="MobiDB-lite"/>
    </source>
</evidence>
<dbReference type="Pfam" id="PF00176">
    <property type="entry name" value="SNF2-rel_dom"/>
    <property type="match status" value="1"/>
</dbReference>
<keyword evidence="10" id="KW-0238">DNA-binding</keyword>
<dbReference type="Pfam" id="PF00271">
    <property type="entry name" value="Helicase_C"/>
    <property type="match status" value="1"/>
</dbReference>
<dbReference type="PANTHER" id="PTHR45685:SF1">
    <property type="entry name" value="HELICASE SRCAP"/>
    <property type="match status" value="1"/>
</dbReference>
<dbReference type="GO" id="GO:0006338">
    <property type="term" value="P:chromatin remodeling"/>
    <property type="evidence" value="ECO:0007669"/>
    <property type="project" value="UniProtKB-ARBA"/>
</dbReference>
<dbReference type="InterPro" id="IPR038718">
    <property type="entry name" value="SNF2-like_sf"/>
</dbReference>
<feature type="domain" description="Helicase ATP-binding" evidence="16">
    <location>
        <begin position="474"/>
        <end position="639"/>
    </location>
</feature>
<evidence type="ECO:0000313" key="21">
    <source>
        <dbReference type="Proteomes" id="UP000014760"/>
    </source>
</evidence>
<dbReference type="GO" id="GO:0016887">
    <property type="term" value="F:ATP hydrolysis activity"/>
    <property type="evidence" value="ECO:0007669"/>
    <property type="project" value="TreeGrafter"/>
</dbReference>
<dbReference type="Gene3D" id="3.40.50.300">
    <property type="entry name" value="P-loop containing nucleotide triphosphate hydrolases"/>
    <property type="match status" value="1"/>
</dbReference>
<dbReference type="PROSITE" id="PS51194">
    <property type="entry name" value="HELICASE_CTER"/>
    <property type="match status" value="1"/>
</dbReference>
<feature type="coiled-coil region" evidence="13">
    <location>
        <begin position="1446"/>
        <end position="1473"/>
    </location>
</feature>
<dbReference type="GO" id="GO:0010557">
    <property type="term" value="P:positive regulation of macromolecule biosynthetic process"/>
    <property type="evidence" value="ECO:0007669"/>
    <property type="project" value="UniProtKB-ARBA"/>
</dbReference>
<evidence type="ECO:0000256" key="7">
    <source>
        <dbReference type="ARBA" id="ARBA00022840"/>
    </source>
</evidence>
<feature type="compositionally biased region" description="Acidic residues" evidence="14">
    <location>
        <begin position="219"/>
        <end position="235"/>
    </location>
</feature>
<dbReference type="Pfam" id="PF07529">
    <property type="entry name" value="HSA"/>
    <property type="match status" value="1"/>
</dbReference>
<dbReference type="STRING" id="283909.R7VGU1"/>
<dbReference type="InterPro" id="IPR014001">
    <property type="entry name" value="Helicase_ATP-bd"/>
</dbReference>
<feature type="region of interest" description="Disordered" evidence="14">
    <location>
        <begin position="268"/>
        <end position="356"/>
    </location>
</feature>
<dbReference type="Gene3D" id="1.20.120.850">
    <property type="entry name" value="SWI2/SNF2 ATPases, N-terminal domain"/>
    <property type="match status" value="1"/>
</dbReference>
<feature type="compositionally biased region" description="Low complexity" evidence="14">
    <location>
        <begin position="12"/>
        <end position="22"/>
    </location>
</feature>
<keyword evidence="5" id="KW-0378">Hydrolase</keyword>
<dbReference type="InterPro" id="IPR014012">
    <property type="entry name" value="HSA_dom"/>
</dbReference>
<comment type="similarity">
    <text evidence="2">Belongs to the SNF2/RAD54 helicase family. SWR1 subfamily.</text>
</comment>
<evidence type="ECO:0008006" key="22">
    <source>
        <dbReference type="Google" id="ProtNLM"/>
    </source>
</evidence>
<keyword evidence="4" id="KW-0547">Nucleotide-binding</keyword>
<evidence type="ECO:0000256" key="3">
    <source>
        <dbReference type="ARBA" id="ARBA00022553"/>
    </source>
</evidence>
<dbReference type="InterPro" id="IPR001650">
    <property type="entry name" value="Helicase_C-like"/>
</dbReference>
<reference evidence="19 21" key="2">
    <citation type="journal article" date="2013" name="Nature">
        <title>Insights into bilaterian evolution from three spiralian genomes.</title>
        <authorList>
            <person name="Simakov O."/>
            <person name="Marletaz F."/>
            <person name="Cho S.J."/>
            <person name="Edsinger-Gonzales E."/>
            <person name="Havlak P."/>
            <person name="Hellsten U."/>
            <person name="Kuo D.H."/>
            <person name="Larsson T."/>
            <person name="Lv J."/>
            <person name="Arendt D."/>
            <person name="Savage R."/>
            <person name="Osoegawa K."/>
            <person name="de Jong P."/>
            <person name="Grimwood J."/>
            <person name="Chapman J.A."/>
            <person name="Shapiro H."/>
            <person name="Aerts A."/>
            <person name="Otillar R.P."/>
            <person name="Terry A.Y."/>
            <person name="Boore J.L."/>
            <person name="Grigoriev I.V."/>
            <person name="Lindberg D.R."/>
            <person name="Seaver E.C."/>
            <person name="Weisblat D.A."/>
            <person name="Putnam N.H."/>
            <person name="Rokhsar D.S."/>
        </authorList>
    </citation>
    <scope>NUCLEOTIDE SEQUENCE</scope>
    <source>
        <strain evidence="19 21">I ESC-2004</strain>
    </source>
</reference>
<dbReference type="OMA" id="YGEDCRG"/>
<gene>
    <name evidence="19" type="ORF">CAPTEDRAFT_182091</name>
</gene>
<feature type="region of interest" description="Disordered" evidence="14">
    <location>
        <begin position="1"/>
        <end position="22"/>
    </location>
</feature>
<keyword evidence="8" id="KW-0156">Chromatin regulator</keyword>
<dbReference type="Gene3D" id="3.40.50.10810">
    <property type="entry name" value="Tandem AAA-ATPase domain"/>
    <property type="match status" value="1"/>
</dbReference>
<dbReference type="FunFam" id="3.40.50.300:FF:000529">
    <property type="entry name" value="helicase SRCAP isoform X1"/>
    <property type="match status" value="1"/>
</dbReference>
<feature type="domain" description="Myb-like" evidence="15">
    <location>
        <begin position="1670"/>
        <end position="1734"/>
    </location>
</feature>
<keyword evidence="3" id="KW-0597">Phosphoprotein</keyword>
<dbReference type="CDD" id="cd18793">
    <property type="entry name" value="SF2_C_SNF"/>
    <property type="match status" value="1"/>
</dbReference>
<dbReference type="FunFam" id="3.40.50.10810:FF:000005">
    <property type="entry name" value="Photoperiod-independent early flowering 1"/>
    <property type="match status" value="1"/>
</dbReference>
<evidence type="ECO:0000256" key="13">
    <source>
        <dbReference type="SAM" id="Coils"/>
    </source>
</evidence>
<evidence type="ECO:0000259" key="18">
    <source>
        <dbReference type="PROSITE" id="PS51204"/>
    </source>
</evidence>
<evidence type="ECO:0000256" key="4">
    <source>
        <dbReference type="ARBA" id="ARBA00022741"/>
    </source>
</evidence>
<keyword evidence="7" id="KW-0067">ATP-binding</keyword>
<keyword evidence="21" id="KW-1185">Reference proteome</keyword>
<evidence type="ECO:0000259" key="15">
    <source>
        <dbReference type="PROSITE" id="PS50090"/>
    </source>
</evidence>
<dbReference type="CDD" id="cd18003">
    <property type="entry name" value="DEXQc_SRCAP"/>
    <property type="match status" value="1"/>
</dbReference>
<dbReference type="GO" id="GO:0003677">
    <property type="term" value="F:DNA binding"/>
    <property type="evidence" value="ECO:0007669"/>
    <property type="project" value="UniProtKB-KW"/>
</dbReference>
<keyword evidence="6" id="KW-0347">Helicase</keyword>
<dbReference type="EMBL" id="KB294182">
    <property type="protein sequence ID" value="ELU14910.1"/>
    <property type="molecule type" value="Genomic_DNA"/>
</dbReference>
<name>R7VGU1_CAPTE</name>
<organism evidence="19">
    <name type="scientific">Capitella teleta</name>
    <name type="common">Polychaete worm</name>
    <dbReference type="NCBI Taxonomy" id="283909"/>
    <lineage>
        <taxon>Eukaryota</taxon>
        <taxon>Metazoa</taxon>
        <taxon>Spiralia</taxon>
        <taxon>Lophotrochozoa</taxon>
        <taxon>Annelida</taxon>
        <taxon>Polychaeta</taxon>
        <taxon>Sedentaria</taxon>
        <taxon>Scolecida</taxon>
        <taxon>Capitellidae</taxon>
        <taxon>Capitella</taxon>
    </lineage>
</organism>
<evidence type="ECO:0000256" key="1">
    <source>
        <dbReference type="ARBA" id="ARBA00004123"/>
    </source>
</evidence>
<keyword evidence="11" id="KW-0804">Transcription</keyword>
<dbReference type="FunFam" id="1.20.120.850:FF:000012">
    <property type="entry name" value="protein PHOTOPERIOD-INDEPENDENT EARLY FLOWERING 1 isoform X3"/>
    <property type="match status" value="1"/>
</dbReference>
<feature type="compositionally biased region" description="Acidic residues" evidence="14">
    <location>
        <begin position="311"/>
        <end position="332"/>
    </location>
</feature>
<feature type="coiled-coil region" evidence="13">
    <location>
        <begin position="1499"/>
        <end position="1526"/>
    </location>
</feature>
<feature type="non-terminal residue" evidence="19">
    <location>
        <position position="1958"/>
    </location>
</feature>
<proteinExistence type="inferred from homology"/>
<evidence type="ECO:0000259" key="17">
    <source>
        <dbReference type="PROSITE" id="PS51194"/>
    </source>
</evidence>
<dbReference type="PROSITE" id="PS50090">
    <property type="entry name" value="MYB_LIKE"/>
    <property type="match status" value="1"/>
</dbReference>
<feature type="compositionally biased region" description="Low complexity" evidence="14">
    <location>
        <begin position="272"/>
        <end position="282"/>
    </location>
</feature>
<dbReference type="SMART" id="SM00487">
    <property type="entry name" value="DEXDc"/>
    <property type="match status" value="1"/>
</dbReference>
<sequence>MDKKNLLKSAKSPQSISSLYDSSIGSQEAIVERAKQEAQVMQRVTEFRKEGMWSAKRLPKVQEPPRSKAHWDYLLEEMQWLAADFAQERKWKKAGARKIARMITKHFQELQQKEQRAEKEEGMKIKRIANSMARMVREFWNNIEKATEFKQNSRLEEKRKKALDLHLSFIVDQTEKYSSWLTEGLGGAAASAGGSTSSKAGSIPVSPSHNDFMPMGSGSDDEETIAVEEQDEVDEASTQQEIADLEAESQLPIEELLKTLPQEVLEKPASIETLMSGSLSGSEEVEEKETGNEKKTPKEEEKESSSKDQEYAGDEESTDDEETIEQEEETGDAENHQEEINELENEGNLPIEELIKKYGGAYDEGFDAEMESEASTEDEEDDEEDDDLSEESMEEEGDEEDEEVGMEFLMKADDNAPLKEGEGPRPEITDIAAAAESIQPTGYTLETTQVQTHIPFLLKHTLREYQHVGLNWLATLHDRKLNGILADEMGLGKTIQTISLLAHLACECGTWGPHLIVVPTSVMLNWEMELKKWCPAFKILTYYGTQKERKLKRQGWTKTNAFHVCITSYKLVIQDHQSFRRKKWKYFILDEAQNIKNFKSQRWQTLLNFSSQRRLLLTGTPLQNSLMELWSLMHFLMPHVFASHREFKEWFANPLSGMIEGSHEYNESLIKRLHKVLRPFLLRRLKNDVEKQMPKKYEHVVMCRLSKRQRFLYDDFMSRTKTKETLATGHFMSVINILMQLRKVCNHPNLFDPRPIVSPFQMEGINYTTASIVLKALDREHLCGSLLQPSLTELELQLPSFAAHRINKLSFPRPLIVEIDSQPAPPPRPKPLDKPLKFTYTGPSSLTASSGRAGSPFEPIRKADPSLVVPSPLSANSPVPTSMKLSVSSSGLLLVSCNQQSTGACKSLHYFYLVQVKSVYRLRKFTKLAGLNIACKSVNGPEVKTSASSLQTSTTTNVHLPVNSSAAMSGKPILKVSPLASAAQEALSPEDAPFRLVSYSACIHHVCYKCLSQPSLEAKIQQQRKEKLERIARVNEYRCELRPVFGQDLRNVVSTMMRKSVDKQSNWGCDGYINCMTARSEQSTWTQADALRRLLRSPEAYVDDLKDIINRFVFVTPSGVSPRISLHCSHPDPSTLNKGQQTDYLIQKALTPKANFLHTIASNSLVQFPELRLIQYDCGKLQILDTLLQQLKSGSHRVLIFTQMTKMLDVLESFLNYHGHRYLRLDGTTKVEQRQALMERFNMDKRIFVFILSTRSGGLGVNLTGADTVIFYDSDWNPTMDAQAQDRCHRIGQTRDVHIYRLISEKTIEENILKKANQKRMLGDVAIEGGNFTTAFFKEKTEPKPESVAAVVEAKERKEPSSTGRRSRASKERAKAAAQAESDWKRLTDVNEEKPPLSEEQIEQALCAAEDESDIHAARVAKAEQKAELAEFDEDIPWDEREAELRREREDEISKVELELNMLEKELSSVERYAVNFIECQMAPFSTEELDKAEAEVSIAKEEWELTRLKALREEEETRAEMEEDEMLFTYTREDAYSQVYVCGATGEHMPMWAPPTPPQDDHDLYIDHTMSFLYEPSTMSESQLPQVYVKKEHKRVRIDHTIAAARKMKVRKEEQPRVPRSLFDRPLTALRKDSKLLKLRQQSMAGLKPGFQKPQTSLMQSNRPVAEPQAEWLVNEDWALLQALQTLQELPLSLQANSPAHIANWDLVADVVNACSRTYRSSKQCRNRYESVIVPREEGKILYDINPRKQKKSKGIYKTKNNRPMRTSQIHTQDNNGALTSLFTHRFDSVKSISSKRTPTLRPTLANPTLKNPKHAAVLAEGGINYDQPLTPSQVAAIRAERLAKEKKQAAAVQQQLRTVQQPAKASTPQVSGQPQVAATVAQVVTATVATTSAVSGHTPMTIVQQASQLQHVVSSSNVMTGSIQKAVQGSAVAAVARSLGTGSIVVNATGSPNTFS</sequence>
<comment type="subcellular location">
    <subcellularLocation>
        <location evidence="1">Nucleus</location>
    </subcellularLocation>
</comment>
<feature type="region of interest" description="Disordered" evidence="14">
    <location>
        <begin position="1347"/>
        <end position="1384"/>
    </location>
</feature>
<accession>R7VGU1</accession>
<dbReference type="EMBL" id="AMQN01004684">
    <property type="status" value="NOT_ANNOTATED_CDS"/>
    <property type="molecule type" value="Genomic_DNA"/>
</dbReference>
<dbReference type="SMART" id="SM00573">
    <property type="entry name" value="HSA"/>
    <property type="match status" value="1"/>
</dbReference>
<dbReference type="Proteomes" id="UP000014760">
    <property type="component" value="Unassembled WGS sequence"/>
</dbReference>
<dbReference type="GO" id="GO:0042393">
    <property type="term" value="F:histone binding"/>
    <property type="evidence" value="ECO:0007669"/>
    <property type="project" value="TreeGrafter"/>
</dbReference>
<keyword evidence="12" id="KW-0539">Nucleus</keyword>
<reference evidence="21" key="1">
    <citation type="submission" date="2012-12" db="EMBL/GenBank/DDBJ databases">
        <authorList>
            <person name="Hellsten U."/>
            <person name="Grimwood J."/>
            <person name="Chapman J.A."/>
            <person name="Shapiro H."/>
            <person name="Aerts A."/>
            <person name="Otillar R.P."/>
            <person name="Terry A.Y."/>
            <person name="Boore J.L."/>
            <person name="Simakov O."/>
            <person name="Marletaz F."/>
            <person name="Cho S.-J."/>
            <person name="Edsinger-Gonzales E."/>
            <person name="Havlak P."/>
            <person name="Kuo D.-H."/>
            <person name="Larsson T."/>
            <person name="Lv J."/>
            <person name="Arendt D."/>
            <person name="Savage R."/>
            <person name="Osoegawa K."/>
            <person name="de Jong P."/>
            <person name="Lindberg D.R."/>
            <person name="Seaver E.C."/>
            <person name="Weisblat D.A."/>
            <person name="Putnam N.H."/>
            <person name="Grigoriev I.V."/>
            <person name="Rokhsar D.S."/>
        </authorList>
    </citation>
    <scope>NUCLEOTIDE SEQUENCE</scope>
    <source>
        <strain evidence="21">I ESC-2004</strain>
    </source>
</reference>
<dbReference type="GO" id="GO:0000812">
    <property type="term" value="C:Swr1 complex"/>
    <property type="evidence" value="ECO:0007669"/>
    <property type="project" value="TreeGrafter"/>
</dbReference>
<protein>
    <recommendedName>
        <fullName evidence="22">Helicase domino</fullName>
    </recommendedName>
</protein>
<dbReference type="InterPro" id="IPR050520">
    <property type="entry name" value="INO80/SWR1_helicase"/>
</dbReference>
<dbReference type="InterPro" id="IPR027417">
    <property type="entry name" value="P-loop_NTPase"/>
</dbReference>
<evidence type="ECO:0000256" key="5">
    <source>
        <dbReference type="ARBA" id="ARBA00022801"/>
    </source>
</evidence>
<evidence type="ECO:0000313" key="19">
    <source>
        <dbReference type="EMBL" id="ELU14910.1"/>
    </source>
</evidence>
<dbReference type="OrthoDB" id="448448at2759"/>
<evidence type="ECO:0000256" key="11">
    <source>
        <dbReference type="ARBA" id="ARBA00023163"/>
    </source>
</evidence>
<reference evidence="20" key="3">
    <citation type="submission" date="2015-06" db="UniProtKB">
        <authorList>
            <consortium name="EnsemblMetazoa"/>
        </authorList>
    </citation>
    <scope>IDENTIFICATION</scope>
</reference>
<dbReference type="FunCoup" id="R7VGU1">
    <property type="interactions" value="1724"/>
</dbReference>
<dbReference type="GO" id="GO:0004386">
    <property type="term" value="F:helicase activity"/>
    <property type="evidence" value="ECO:0007669"/>
    <property type="project" value="UniProtKB-KW"/>
</dbReference>
<feature type="region of interest" description="Disordered" evidence="14">
    <location>
        <begin position="216"/>
        <end position="250"/>
    </location>
</feature>
<evidence type="ECO:0000256" key="2">
    <source>
        <dbReference type="ARBA" id="ARBA00009220"/>
    </source>
</evidence>
<dbReference type="PROSITE" id="PS51192">
    <property type="entry name" value="HELICASE_ATP_BIND_1"/>
    <property type="match status" value="1"/>
</dbReference>
<dbReference type="SMART" id="SM00490">
    <property type="entry name" value="HELICc"/>
    <property type="match status" value="1"/>
</dbReference>
<dbReference type="PANTHER" id="PTHR45685">
    <property type="entry name" value="HELICASE SRCAP-RELATED"/>
    <property type="match status" value="1"/>
</dbReference>